<dbReference type="InterPro" id="IPR008929">
    <property type="entry name" value="Chondroitin_lyas"/>
</dbReference>
<dbReference type="Proteomes" id="UP000030653">
    <property type="component" value="Unassembled WGS sequence"/>
</dbReference>
<evidence type="ECO:0000313" key="6">
    <source>
        <dbReference type="EMBL" id="EJU01866.1"/>
    </source>
</evidence>
<dbReference type="Pfam" id="PF05426">
    <property type="entry name" value="Alginate_lyase"/>
    <property type="match status" value="1"/>
</dbReference>
<feature type="compositionally biased region" description="Low complexity" evidence="3">
    <location>
        <begin position="221"/>
        <end position="234"/>
    </location>
</feature>
<dbReference type="GO" id="GO:0042597">
    <property type="term" value="C:periplasmic space"/>
    <property type="evidence" value="ECO:0007669"/>
    <property type="project" value="InterPro"/>
</dbReference>
<dbReference type="OMA" id="PFECPAV"/>
<evidence type="ECO:0000256" key="3">
    <source>
        <dbReference type="SAM" id="MobiDB-lite"/>
    </source>
</evidence>
<protein>
    <submittedName>
        <fullName evidence="6">Chondroitin AC/alginate lyase</fullName>
    </submittedName>
</protein>
<dbReference type="SUPFAM" id="SSF48230">
    <property type="entry name" value="Chondroitin AC/alginate lyase"/>
    <property type="match status" value="1"/>
</dbReference>
<gene>
    <name evidence="6" type="ORF">DACRYDRAFT_94855</name>
</gene>
<name>M5FVL5_DACPD</name>
<evidence type="ECO:0000313" key="7">
    <source>
        <dbReference type="Proteomes" id="UP000030653"/>
    </source>
</evidence>
<accession>M5FVL5</accession>
<feature type="region of interest" description="Disordered" evidence="3">
    <location>
        <begin position="216"/>
        <end position="236"/>
    </location>
</feature>
<dbReference type="InterPro" id="IPR008397">
    <property type="entry name" value="Alginate_lyase_dom"/>
</dbReference>
<dbReference type="RefSeq" id="XP_040628763.1">
    <property type="nucleotide sequence ID" value="XM_040777250.1"/>
</dbReference>
<dbReference type="GeneID" id="63692312"/>
<reference evidence="6 7" key="1">
    <citation type="journal article" date="2012" name="Science">
        <title>The Paleozoic origin of enzymatic lignin decomposition reconstructed from 31 fungal genomes.</title>
        <authorList>
            <person name="Floudas D."/>
            <person name="Binder M."/>
            <person name="Riley R."/>
            <person name="Barry K."/>
            <person name="Blanchette R.A."/>
            <person name="Henrissat B."/>
            <person name="Martinez A.T."/>
            <person name="Otillar R."/>
            <person name="Spatafora J.W."/>
            <person name="Yadav J.S."/>
            <person name="Aerts A."/>
            <person name="Benoit I."/>
            <person name="Boyd A."/>
            <person name="Carlson A."/>
            <person name="Copeland A."/>
            <person name="Coutinho P.M."/>
            <person name="de Vries R.P."/>
            <person name="Ferreira P."/>
            <person name="Findley K."/>
            <person name="Foster B."/>
            <person name="Gaskell J."/>
            <person name="Glotzer D."/>
            <person name="Gorecki P."/>
            <person name="Heitman J."/>
            <person name="Hesse C."/>
            <person name="Hori C."/>
            <person name="Igarashi K."/>
            <person name="Jurgens J.A."/>
            <person name="Kallen N."/>
            <person name="Kersten P."/>
            <person name="Kohler A."/>
            <person name="Kuees U."/>
            <person name="Kumar T.K.A."/>
            <person name="Kuo A."/>
            <person name="LaButti K."/>
            <person name="Larrondo L.F."/>
            <person name="Lindquist E."/>
            <person name="Ling A."/>
            <person name="Lombard V."/>
            <person name="Lucas S."/>
            <person name="Lundell T."/>
            <person name="Martin R."/>
            <person name="McLaughlin D.J."/>
            <person name="Morgenstern I."/>
            <person name="Morin E."/>
            <person name="Murat C."/>
            <person name="Nagy L.G."/>
            <person name="Nolan M."/>
            <person name="Ohm R.A."/>
            <person name="Patyshakuliyeva A."/>
            <person name="Rokas A."/>
            <person name="Ruiz-Duenas F.J."/>
            <person name="Sabat G."/>
            <person name="Salamov A."/>
            <person name="Samejima M."/>
            <person name="Schmutz J."/>
            <person name="Slot J.C."/>
            <person name="St John F."/>
            <person name="Stenlid J."/>
            <person name="Sun H."/>
            <person name="Sun S."/>
            <person name="Syed K."/>
            <person name="Tsang A."/>
            <person name="Wiebenga A."/>
            <person name="Young D."/>
            <person name="Pisabarro A."/>
            <person name="Eastwood D.C."/>
            <person name="Martin F."/>
            <person name="Cullen D."/>
            <person name="Grigoriev I.V."/>
            <person name="Hibbett D.S."/>
        </authorList>
    </citation>
    <scope>NUCLEOTIDE SEQUENCE [LARGE SCALE GENOMIC DNA]</scope>
    <source>
        <strain evidence="6 7">DJM-731 SS1</strain>
    </source>
</reference>
<evidence type="ECO:0000256" key="1">
    <source>
        <dbReference type="ARBA" id="ARBA00022729"/>
    </source>
</evidence>
<dbReference type="EMBL" id="JH795863">
    <property type="protein sequence ID" value="EJU01866.1"/>
    <property type="molecule type" value="Genomic_DNA"/>
</dbReference>
<dbReference type="GO" id="GO:0016829">
    <property type="term" value="F:lyase activity"/>
    <property type="evidence" value="ECO:0007669"/>
    <property type="project" value="UniProtKB-KW"/>
</dbReference>
<feature type="chain" id="PRO_5004067365" evidence="4">
    <location>
        <begin position="21"/>
        <end position="624"/>
    </location>
</feature>
<proteinExistence type="predicted"/>
<sequence>MLNMWTALGTTALLISASLADPTDWVNPKYIANKPDPSTSDARNAIIQGASYSSNSGPWTLTDTKILPPSGNSRDYLSWAPYHWPDCNWCPSKSKKRRLEEVVWLDAVNPGTRATTGQDSDHLYPRADISVFGPDGIEIGLGNDANTPSTPITSLPDLATPSDQVSSTSLVAQPTIGSVVTQAPPSLSLVSTALTSNPTSSDSVYLTDSSGNGQNAELYASTSSGSCTPSPTKSLAPSATWTTCPYKTKDGQVNPDVRQLNGVNAIQAVAQAVLYNAITFVLAGGSQYTRSATSIINTFFLDSKTGMNPNLNYGQLVRGPGHQQGQFMGVLDFRGMVKIVNGILMLRSTKNSDWTSSIDSAMTTWTKSYLQWIQTSNIGVAASKATNNHGTFWHAQAAALQILVGDEVGARQTIKNFFTGAFQDQIAASGEQPWEAARKGRSFHYRAFNLEALFTIGKLADQLGLNVWVLKTKSGATIQDAVDYTMTVPPDANDDTAELAPHVAAASAVYGDPKGTYAKFLARVDSSYKQQSYWYYDQPSAFTYSSAVKTSRRRFLPRDDFEAYDLASIYPSCLTVDNGTRSCTDPASPADVTDYYKPEVFYSVDLVQLDDAVFVSWDDIRQYY</sequence>
<dbReference type="AlphaFoldDB" id="M5FVL5"/>
<organism evidence="6 7">
    <name type="scientific">Dacryopinax primogenitus (strain DJM 731)</name>
    <name type="common">Brown rot fungus</name>
    <dbReference type="NCBI Taxonomy" id="1858805"/>
    <lineage>
        <taxon>Eukaryota</taxon>
        <taxon>Fungi</taxon>
        <taxon>Dikarya</taxon>
        <taxon>Basidiomycota</taxon>
        <taxon>Agaricomycotina</taxon>
        <taxon>Dacrymycetes</taxon>
        <taxon>Dacrymycetales</taxon>
        <taxon>Dacrymycetaceae</taxon>
        <taxon>Dacryopinax</taxon>
    </lineage>
</organism>
<feature type="domain" description="Alginate lyase" evidence="5">
    <location>
        <begin position="209"/>
        <end position="486"/>
    </location>
</feature>
<dbReference type="STRING" id="1858805.M5FVL5"/>
<keyword evidence="1 4" id="KW-0732">Signal</keyword>
<dbReference type="OrthoDB" id="63533at2759"/>
<keyword evidence="7" id="KW-1185">Reference proteome</keyword>
<dbReference type="Gene3D" id="1.50.10.100">
    <property type="entry name" value="Chondroitin AC/alginate lyase"/>
    <property type="match status" value="2"/>
</dbReference>
<evidence type="ECO:0000256" key="4">
    <source>
        <dbReference type="SAM" id="SignalP"/>
    </source>
</evidence>
<evidence type="ECO:0000259" key="5">
    <source>
        <dbReference type="Pfam" id="PF05426"/>
    </source>
</evidence>
<dbReference type="HOGENOM" id="CLU_438056_0_0_1"/>
<feature type="signal peptide" evidence="4">
    <location>
        <begin position="1"/>
        <end position="20"/>
    </location>
</feature>
<keyword evidence="2 6" id="KW-0456">Lyase</keyword>
<evidence type="ECO:0000256" key="2">
    <source>
        <dbReference type="ARBA" id="ARBA00023239"/>
    </source>
</evidence>